<dbReference type="Proteomes" id="UP000184386">
    <property type="component" value="Unassembled WGS sequence"/>
</dbReference>
<dbReference type="RefSeq" id="WP_073274612.1">
    <property type="nucleotide sequence ID" value="NZ_FRAC01000008.1"/>
</dbReference>
<evidence type="ECO:0000256" key="2">
    <source>
        <dbReference type="ARBA" id="ARBA00023002"/>
    </source>
</evidence>
<keyword evidence="2" id="KW-0560">Oxidoreductase</keyword>
<dbReference type="AlphaFoldDB" id="A0A1M6NWC8"/>
<name>A0A1M6NWC8_9FIRM</name>
<organism evidence="4 5">
    <name type="scientific">Anaerocolumna jejuensis DSM 15929</name>
    <dbReference type="NCBI Taxonomy" id="1121322"/>
    <lineage>
        <taxon>Bacteria</taxon>
        <taxon>Bacillati</taxon>
        <taxon>Bacillota</taxon>
        <taxon>Clostridia</taxon>
        <taxon>Lachnospirales</taxon>
        <taxon>Lachnospiraceae</taxon>
        <taxon>Anaerocolumna</taxon>
    </lineage>
</organism>
<accession>A0A1M6NWC8</accession>
<comment type="similarity">
    <text evidence="1 3">Belongs to the short-chain dehydrogenases/reductases (SDR) family.</text>
</comment>
<evidence type="ECO:0000256" key="3">
    <source>
        <dbReference type="RuleBase" id="RU000363"/>
    </source>
</evidence>
<dbReference type="PANTHER" id="PTHR44196">
    <property type="entry name" value="DEHYDROGENASE/REDUCTASE SDR FAMILY MEMBER 7B"/>
    <property type="match status" value="1"/>
</dbReference>
<keyword evidence="5" id="KW-1185">Reference proteome</keyword>
<dbReference type="PIRSF" id="PIRSF000126">
    <property type="entry name" value="11-beta-HSD1"/>
    <property type="match status" value="1"/>
</dbReference>
<sequence length="261" mass="28795">METYTLITGASGGIGYELAKVFAEKKHNLVLVARNIDKLSSLKDSLEKQYKVKAEIIEKDLIPEKAAVELYEEVEKRKLIIDILVNNAGFGDYAGFLDSNWEKQRNMVDLNITALMHMTYIFGNDMKKRGYGRILNLSSVAAFSAGPYMPIYYATKGFVLSFSEAVAEELKGTGVAVTALCPGPTLTGFESAAEMKNSKMFTAFGAARAKDVADCGYQALMKGKAVQYHGLPTRLMNIGSRLFTRRVTRKFAKSINGVPEK</sequence>
<dbReference type="EMBL" id="FRAC01000008">
    <property type="protein sequence ID" value="SHK00047.1"/>
    <property type="molecule type" value="Genomic_DNA"/>
</dbReference>
<dbReference type="GO" id="GO:0016491">
    <property type="term" value="F:oxidoreductase activity"/>
    <property type="evidence" value="ECO:0007669"/>
    <property type="project" value="UniProtKB-KW"/>
</dbReference>
<dbReference type="STRING" id="1121322.SAMN02745136_01488"/>
<evidence type="ECO:0000256" key="1">
    <source>
        <dbReference type="ARBA" id="ARBA00006484"/>
    </source>
</evidence>
<dbReference type="InterPro" id="IPR036291">
    <property type="entry name" value="NAD(P)-bd_dom_sf"/>
</dbReference>
<proteinExistence type="inferred from homology"/>
<dbReference type="OrthoDB" id="9808814at2"/>
<dbReference type="InterPro" id="IPR002347">
    <property type="entry name" value="SDR_fam"/>
</dbReference>
<dbReference type="Pfam" id="PF00106">
    <property type="entry name" value="adh_short"/>
    <property type="match status" value="1"/>
</dbReference>
<dbReference type="SUPFAM" id="SSF51735">
    <property type="entry name" value="NAD(P)-binding Rossmann-fold domains"/>
    <property type="match status" value="1"/>
</dbReference>
<evidence type="ECO:0000313" key="4">
    <source>
        <dbReference type="EMBL" id="SHK00047.1"/>
    </source>
</evidence>
<dbReference type="PRINTS" id="PR00080">
    <property type="entry name" value="SDRFAMILY"/>
</dbReference>
<dbReference type="PANTHER" id="PTHR44196:SF2">
    <property type="entry name" value="SHORT-CHAIN DEHYDROGENASE-RELATED"/>
    <property type="match status" value="1"/>
</dbReference>
<dbReference type="CDD" id="cd05233">
    <property type="entry name" value="SDR_c"/>
    <property type="match status" value="1"/>
</dbReference>
<dbReference type="Gene3D" id="3.40.50.720">
    <property type="entry name" value="NAD(P)-binding Rossmann-like Domain"/>
    <property type="match status" value="1"/>
</dbReference>
<gene>
    <name evidence="4" type="ORF">SAMN02745136_01488</name>
</gene>
<evidence type="ECO:0008006" key="6">
    <source>
        <dbReference type="Google" id="ProtNLM"/>
    </source>
</evidence>
<evidence type="ECO:0000313" key="5">
    <source>
        <dbReference type="Proteomes" id="UP000184386"/>
    </source>
</evidence>
<dbReference type="PRINTS" id="PR00081">
    <property type="entry name" value="GDHRDH"/>
</dbReference>
<dbReference type="GO" id="GO:0016020">
    <property type="term" value="C:membrane"/>
    <property type="evidence" value="ECO:0007669"/>
    <property type="project" value="TreeGrafter"/>
</dbReference>
<reference evidence="4 5" key="1">
    <citation type="submission" date="2016-11" db="EMBL/GenBank/DDBJ databases">
        <authorList>
            <person name="Jaros S."/>
            <person name="Januszkiewicz K."/>
            <person name="Wedrychowicz H."/>
        </authorList>
    </citation>
    <scope>NUCLEOTIDE SEQUENCE [LARGE SCALE GENOMIC DNA]</scope>
    <source>
        <strain evidence="4 5">DSM 15929</strain>
    </source>
</reference>
<protein>
    <recommendedName>
        <fullName evidence="6">Short-chain dehydrogenase</fullName>
    </recommendedName>
</protein>